<sequence length="61" mass="6929">FQDGDEEDTCENLDFIALENGFWSSSIGPSSYCGLKMLRIRQDFCSPHFMFETKIAIKGTT</sequence>
<evidence type="ECO:0000313" key="1">
    <source>
        <dbReference type="EMBL" id="KAI7737126.1"/>
    </source>
</evidence>
<name>A0AAD5GE62_AMBAR</name>
<protein>
    <submittedName>
        <fullName evidence="1">Uncharacterized protein</fullName>
    </submittedName>
</protein>
<keyword evidence="2" id="KW-1185">Reference proteome</keyword>
<dbReference type="AlphaFoldDB" id="A0AAD5GE62"/>
<evidence type="ECO:0000313" key="2">
    <source>
        <dbReference type="Proteomes" id="UP001206925"/>
    </source>
</evidence>
<organism evidence="1 2">
    <name type="scientific">Ambrosia artemisiifolia</name>
    <name type="common">Common ragweed</name>
    <dbReference type="NCBI Taxonomy" id="4212"/>
    <lineage>
        <taxon>Eukaryota</taxon>
        <taxon>Viridiplantae</taxon>
        <taxon>Streptophyta</taxon>
        <taxon>Embryophyta</taxon>
        <taxon>Tracheophyta</taxon>
        <taxon>Spermatophyta</taxon>
        <taxon>Magnoliopsida</taxon>
        <taxon>eudicotyledons</taxon>
        <taxon>Gunneridae</taxon>
        <taxon>Pentapetalae</taxon>
        <taxon>asterids</taxon>
        <taxon>campanulids</taxon>
        <taxon>Asterales</taxon>
        <taxon>Asteraceae</taxon>
        <taxon>Asteroideae</taxon>
        <taxon>Heliantheae alliance</taxon>
        <taxon>Heliantheae</taxon>
        <taxon>Ambrosia</taxon>
    </lineage>
</organism>
<gene>
    <name evidence="1" type="ORF">M8C21_013246</name>
</gene>
<accession>A0AAD5GE62</accession>
<comment type="caution">
    <text evidence="1">The sequence shown here is derived from an EMBL/GenBank/DDBJ whole genome shotgun (WGS) entry which is preliminary data.</text>
</comment>
<proteinExistence type="predicted"/>
<dbReference type="EMBL" id="JAMZMK010009110">
    <property type="protein sequence ID" value="KAI7737126.1"/>
    <property type="molecule type" value="Genomic_DNA"/>
</dbReference>
<feature type="non-terminal residue" evidence="1">
    <location>
        <position position="61"/>
    </location>
</feature>
<dbReference type="Proteomes" id="UP001206925">
    <property type="component" value="Unassembled WGS sequence"/>
</dbReference>
<reference evidence="1" key="1">
    <citation type="submission" date="2022-06" db="EMBL/GenBank/DDBJ databases">
        <title>Uncovering the hologenomic basis of an extraordinary plant invasion.</title>
        <authorList>
            <person name="Bieker V.C."/>
            <person name="Martin M.D."/>
            <person name="Gilbert T."/>
            <person name="Hodgins K."/>
            <person name="Battlay P."/>
            <person name="Petersen B."/>
            <person name="Wilson J."/>
        </authorList>
    </citation>
    <scope>NUCLEOTIDE SEQUENCE</scope>
    <source>
        <strain evidence="1">AA19_3_7</strain>
        <tissue evidence="1">Leaf</tissue>
    </source>
</reference>